<keyword evidence="2" id="KW-1133">Transmembrane helix</keyword>
<name>A0A6C2YX17_9BACT</name>
<dbReference type="EMBL" id="LR593887">
    <property type="protein sequence ID" value="VTS08234.1"/>
    <property type="molecule type" value="Genomic_DNA"/>
</dbReference>
<evidence type="ECO:0000313" key="3">
    <source>
        <dbReference type="EMBL" id="VIP05439.1"/>
    </source>
</evidence>
<gene>
    <name evidence="3" type="ORF">GMBLW1_37540</name>
</gene>
<keyword evidence="2" id="KW-0812">Transmembrane</keyword>
<evidence type="ECO:0000313" key="4">
    <source>
        <dbReference type="Proteomes" id="UP000464378"/>
    </source>
</evidence>
<feature type="compositionally biased region" description="Polar residues" evidence="1">
    <location>
        <begin position="1"/>
        <end position="12"/>
    </location>
</feature>
<dbReference type="InParanoid" id="A0A6C2YX17"/>
<dbReference type="AlphaFoldDB" id="A0A6C2YX17"/>
<sequence>MDTSKPSPTAKPNLTPEVPPTPIDAAVDWNDRLAFQIWTILFLSTLCFGLLHYLMLFIRS</sequence>
<reference evidence="3" key="1">
    <citation type="submission" date="2019-04" db="EMBL/GenBank/DDBJ databases">
        <authorList>
            <consortium name="Science for Life Laboratories"/>
        </authorList>
    </citation>
    <scope>NUCLEOTIDE SEQUENCE</scope>
    <source>
        <strain evidence="3">MBLW1</strain>
    </source>
</reference>
<dbReference type="RefSeq" id="WP_162660510.1">
    <property type="nucleotide sequence ID" value="NZ_LR593887.1"/>
</dbReference>
<feature type="transmembrane region" description="Helical" evidence="2">
    <location>
        <begin position="37"/>
        <end position="58"/>
    </location>
</feature>
<dbReference type="Proteomes" id="UP000464378">
    <property type="component" value="Chromosome"/>
</dbReference>
<dbReference type="EMBL" id="LR586016">
    <property type="protein sequence ID" value="VIP05439.1"/>
    <property type="molecule type" value="Genomic_DNA"/>
</dbReference>
<evidence type="ECO:0000256" key="1">
    <source>
        <dbReference type="SAM" id="MobiDB-lite"/>
    </source>
</evidence>
<accession>A0A6C2YX17</accession>
<keyword evidence="2" id="KW-0472">Membrane</keyword>
<keyword evidence="4" id="KW-1185">Reference proteome</keyword>
<protein>
    <submittedName>
        <fullName evidence="3">Uncharacterized protein</fullName>
    </submittedName>
</protein>
<evidence type="ECO:0000256" key="2">
    <source>
        <dbReference type="SAM" id="Phobius"/>
    </source>
</evidence>
<proteinExistence type="predicted"/>
<organism evidence="3">
    <name type="scientific">Tuwongella immobilis</name>
    <dbReference type="NCBI Taxonomy" id="692036"/>
    <lineage>
        <taxon>Bacteria</taxon>
        <taxon>Pseudomonadati</taxon>
        <taxon>Planctomycetota</taxon>
        <taxon>Planctomycetia</taxon>
        <taxon>Gemmatales</taxon>
        <taxon>Gemmataceae</taxon>
        <taxon>Tuwongella</taxon>
    </lineage>
</organism>
<feature type="region of interest" description="Disordered" evidence="1">
    <location>
        <begin position="1"/>
        <end position="20"/>
    </location>
</feature>
<dbReference type="KEGG" id="tim:GMBLW1_37540"/>